<dbReference type="AlphaFoldDB" id="A7A3S6"/>
<protein>
    <recommendedName>
        <fullName evidence="4">Tat pathway signal sequence domain protein</fullName>
    </recommendedName>
</protein>
<organism evidence="2 3">
    <name type="scientific">Bifidobacterium adolescentis L2-32</name>
    <dbReference type="NCBI Taxonomy" id="411481"/>
    <lineage>
        <taxon>Bacteria</taxon>
        <taxon>Bacillati</taxon>
        <taxon>Actinomycetota</taxon>
        <taxon>Actinomycetes</taxon>
        <taxon>Bifidobacteriales</taxon>
        <taxon>Bifidobacteriaceae</taxon>
        <taxon>Bifidobacterium</taxon>
    </lineage>
</organism>
<evidence type="ECO:0000313" key="3">
    <source>
        <dbReference type="Proteomes" id="UP000003773"/>
    </source>
</evidence>
<dbReference type="HOGENOM" id="CLU_899145_0_0_11"/>
<reference evidence="2 3" key="1">
    <citation type="submission" date="2007-04" db="EMBL/GenBank/DDBJ databases">
        <authorList>
            <person name="Fulton L."/>
            <person name="Clifton S."/>
            <person name="Fulton B."/>
            <person name="Xu J."/>
            <person name="Minx P."/>
            <person name="Pepin K.H."/>
            <person name="Johnson M."/>
            <person name="Thiruvilangam P."/>
            <person name="Bhonagiri V."/>
            <person name="Nash W.E."/>
            <person name="Mardis E.R."/>
            <person name="Wilson R.K."/>
        </authorList>
    </citation>
    <scope>NUCLEOTIDE SEQUENCE [LARGE SCALE GENOMIC DNA]</scope>
    <source>
        <strain evidence="2 3">L2-32</strain>
    </source>
</reference>
<evidence type="ECO:0008006" key="4">
    <source>
        <dbReference type="Google" id="ProtNLM"/>
    </source>
</evidence>
<name>A7A3S6_BIFAD</name>
<evidence type="ECO:0000256" key="1">
    <source>
        <dbReference type="SAM" id="Phobius"/>
    </source>
</evidence>
<dbReference type="EMBL" id="AAXD02000018">
    <property type="protein sequence ID" value="EDN83560.1"/>
    <property type="molecule type" value="Genomic_DNA"/>
</dbReference>
<feature type="transmembrane region" description="Helical" evidence="1">
    <location>
        <begin position="138"/>
        <end position="155"/>
    </location>
</feature>
<accession>A7A3S6</accession>
<keyword evidence="1" id="KW-0812">Transmembrane</keyword>
<keyword evidence="1" id="KW-0472">Membrane</keyword>
<evidence type="ECO:0000313" key="2">
    <source>
        <dbReference type="EMBL" id="EDN83560.1"/>
    </source>
</evidence>
<proteinExistence type="predicted"/>
<feature type="transmembrane region" description="Helical" evidence="1">
    <location>
        <begin position="104"/>
        <end position="132"/>
    </location>
</feature>
<keyword evidence="1" id="KW-1133">Transmembrane helix</keyword>
<sequence>MLDEHIVFDHGDLGVALTFAHHHQTLDVFATGQEVLLHELVLTAAFTTVVAAALLLGFQTGGSFDVGDFVDVLLLAGATGHRLVRFLGLRPSTAAATATGHRALFLIVILMTATGFAFGGLLLVGFLMVAASATAATGARRLLVIIIVSIAGLVIDRRIRDAIEDQVLLDLLHFGSGATFLRVQTTGTTGAAGIAMLIVFGVVVAVIAVITAATVIRSVRAVRVGRVVAATAAATGRTVIVAAITAVTGIVRTSAARIVGIVIVGRSAARGGGRQNRLLEQQRRHRTRVVTRLMAFRQRADGVERTVFG</sequence>
<feature type="transmembrane region" description="Helical" evidence="1">
    <location>
        <begin position="40"/>
        <end position="60"/>
    </location>
</feature>
<dbReference type="Proteomes" id="UP000003773">
    <property type="component" value="Unassembled WGS sequence"/>
</dbReference>
<comment type="caution">
    <text evidence="2">The sequence shown here is derived from an EMBL/GenBank/DDBJ whole genome shotgun (WGS) entry which is preliminary data.</text>
</comment>
<gene>
    <name evidence="2" type="ORF">BIFADO_00471</name>
</gene>
<feature type="transmembrane region" description="Helical" evidence="1">
    <location>
        <begin position="191"/>
        <end position="216"/>
    </location>
</feature>
<reference evidence="2 3" key="2">
    <citation type="submission" date="2007-05" db="EMBL/GenBank/DDBJ databases">
        <title>Draft genome sequence of Bifidobacterium adolescentis (L2-32).</title>
        <authorList>
            <person name="Sudarsanam P."/>
            <person name="Ley R."/>
            <person name="Guruge J."/>
            <person name="Turnbaugh P.J."/>
            <person name="Mahowald M."/>
            <person name="Liep D."/>
            <person name="Gordon J."/>
        </authorList>
    </citation>
    <scope>NUCLEOTIDE SEQUENCE [LARGE SCALE GENOMIC DNA]</scope>
    <source>
        <strain evidence="2 3">L2-32</strain>
    </source>
</reference>